<dbReference type="Proteomes" id="UP001221757">
    <property type="component" value="Unassembled WGS sequence"/>
</dbReference>
<accession>A0AAD7DTG0</accession>
<organism evidence="1 2">
    <name type="scientific">Mycena rosella</name>
    <name type="common">Pink bonnet</name>
    <name type="synonym">Agaricus rosellus</name>
    <dbReference type="NCBI Taxonomy" id="1033263"/>
    <lineage>
        <taxon>Eukaryota</taxon>
        <taxon>Fungi</taxon>
        <taxon>Dikarya</taxon>
        <taxon>Basidiomycota</taxon>
        <taxon>Agaricomycotina</taxon>
        <taxon>Agaricomycetes</taxon>
        <taxon>Agaricomycetidae</taxon>
        <taxon>Agaricales</taxon>
        <taxon>Marasmiineae</taxon>
        <taxon>Mycenaceae</taxon>
        <taxon>Mycena</taxon>
    </lineage>
</organism>
<evidence type="ECO:0000313" key="2">
    <source>
        <dbReference type="Proteomes" id="UP001221757"/>
    </source>
</evidence>
<comment type="caution">
    <text evidence="1">The sequence shown here is derived from an EMBL/GenBank/DDBJ whole genome shotgun (WGS) entry which is preliminary data.</text>
</comment>
<keyword evidence="2" id="KW-1185">Reference proteome</keyword>
<reference evidence="1" key="1">
    <citation type="submission" date="2023-03" db="EMBL/GenBank/DDBJ databases">
        <title>Massive genome expansion in bonnet fungi (Mycena s.s.) driven by repeated elements and novel gene families across ecological guilds.</title>
        <authorList>
            <consortium name="Lawrence Berkeley National Laboratory"/>
            <person name="Harder C.B."/>
            <person name="Miyauchi S."/>
            <person name="Viragh M."/>
            <person name="Kuo A."/>
            <person name="Thoen E."/>
            <person name="Andreopoulos B."/>
            <person name="Lu D."/>
            <person name="Skrede I."/>
            <person name="Drula E."/>
            <person name="Henrissat B."/>
            <person name="Morin E."/>
            <person name="Kohler A."/>
            <person name="Barry K."/>
            <person name="LaButti K."/>
            <person name="Morin E."/>
            <person name="Salamov A."/>
            <person name="Lipzen A."/>
            <person name="Mereny Z."/>
            <person name="Hegedus B."/>
            <person name="Baldrian P."/>
            <person name="Stursova M."/>
            <person name="Weitz H."/>
            <person name="Taylor A."/>
            <person name="Grigoriev I.V."/>
            <person name="Nagy L.G."/>
            <person name="Martin F."/>
            <person name="Kauserud H."/>
        </authorList>
    </citation>
    <scope>NUCLEOTIDE SEQUENCE</scope>
    <source>
        <strain evidence="1">CBHHK067</strain>
    </source>
</reference>
<dbReference type="AlphaFoldDB" id="A0AAD7DTG0"/>
<dbReference type="EMBL" id="JARKIE010000024">
    <property type="protein sequence ID" value="KAJ7698965.1"/>
    <property type="molecule type" value="Genomic_DNA"/>
</dbReference>
<protein>
    <submittedName>
        <fullName evidence="1">Uncharacterized protein</fullName>
    </submittedName>
</protein>
<evidence type="ECO:0000313" key="1">
    <source>
        <dbReference type="EMBL" id="KAJ7698965.1"/>
    </source>
</evidence>
<gene>
    <name evidence="1" type="ORF">B0H17DRAFT_1129510</name>
</gene>
<name>A0AAD7DTG0_MYCRO</name>
<proteinExistence type="predicted"/>
<sequence length="150" mass="16860">MAWVRCEGICRAYTALTPDMANAAVTDCIASPDFNPGPLPPLCDSYWNSCVLMADEPYPVTPLELRQEMYHLMGKSTLEKYKPVGFANTILKAVLAHDKLKLLMQKIDPAFVKKSSEWTGASRYFLAHIGSKRTWIQTYKESSAQIPPYP</sequence>